<evidence type="ECO:0000256" key="8">
    <source>
        <dbReference type="SAM" id="MobiDB-lite"/>
    </source>
</evidence>
<dbReference type="AlphaFoldDB" id="A0A8A3P4L1"/>
<dbReference type="HAMAP" id="MF_01310">
    <property type="entry name" value="Ribosomal_uS11"/>
    <property type="match status" value="1"/>
</dbReference>
<evidence type="ECO:0000256" key="7">
    <source>
        <dbReference type="ARBA" id="ARBA00070326"/>
    </source>
</evidence>
<dbReference type="OrthoDB" id="1654884at2759"/>
<name>A0A8A3P4L1_9HELO</name>
<dbReference type="GO" id="GO:1990904">
    <property type="term" value="C:ribonucleoprotein complex"/>
    <property type="evidence" value="ECO:0007669"/>
    <property type="project" value="UniProtKB-KW"/>
</dbReference>
<sequence>MAAIGTFSPIDKFQGSRSGTTRSEFNFLISFDINHPQYRNIETPDLNIPSAMSRSLSRRLLAQSPFASVSESSNKHTLPFRCLRPFSSTPNQKAKDDDDPLPKIVPHNASTLKGGLNAVLAGARARAPQSSSLNPKATRSAASGESIAAIFSDMLVLNKNERRAPLLLDTTMPTDGTLLRDEAVEEEPHHFHVYATRHNTHITLTRPNREPIISLSCGNLGFRHSGRKHYDSAFQLASFVMAKIHERAIGRDINKLELVLRGFGAGRDAVTKALLGTEGRWLRGKVVKVTDATRLKFGGTRSKKPRRLG</sequence>
<protein>
    <recommendedName>
        <fullName evidence="7">Small ribosomal subunit protein uS11m</fullName>
    </recommendedName>
</protein>
<comment type="similarity">
    <text evidence="2">Belongs to the universal ribosomal protein uS11 family.</text>
</comment>
<evidence type="ECO:0000256" key="4">
    <source>
        <dbReference type="ARBA" id="ARBA00023128"/>
    </source>
</evidence>
<comment type="subcellular location">
    <subcellularLocation>
        <location evidence="1">Mitochondrion</location>
    </subcellularLocation>
</comment>
<dbReference type="GO" id="GO:0005739">
    <property type="term" value="C:mitochondrion"/>
    <property type="evidence" value="ECO:0007669"/>
    <property type="project" value="UniProtKB-SubCell"/>
</dbReference>
<gene>
    <name evidence="9" type="ORF">DSL72_004419</name>
</gene>
<dbReference type="PANTHER" id="PTHR11759">
    <property type="entry name" value="40S RIBOSOMAL PROTEIN S14/30S RIBOSOMAL PROTEIN S11"/>
    <property type="match status" value="1"/>
</dbReference>
<feature type="region of interest" description="Disordered" evidence="8">
    <location>
        <begin position="83"/>
        <end position="102"/>
    </location>
</feature>
<dbReference type="InterPro" id="IPR036967">
    <property type="entry name" value="Ribosomal_uS11_sf"/>
</dbReference>
<evidence type="ECO:0000256" key="3">
    <source>
        <dbReference type="ARBA" id="ARBA00022980"/>
    </source>
</evidence>
<organism evidence="9 10">
    <name type="scientific">Monilinia vaccinii-corymbosi</name>
    <dbReference type="NCBI Taxonomy" id="61207"/>
    <lineage>
        <taxon>Eukaryota</taxon>
        <taxon>Fungi</taxon>
        <taxon>Dikarya</taxon>
        <taxon>Ascomycota</taxon>
        <taxon>Pezizomycotina</taxon>
        <taxon>Leotiomycetes</taxon>
        <taxon>Helotiales</taxon>
        <taxon>Sclerotiniaceae</taxon>
        <taxon>Monilinia</taxon>
    </lineage>
</organism>
<dbReference type="InterPro" id="IPR001971">
    <property type="entry name" value="Ribosomal_uS11"/>
</dbReference>
<dbReference type="Gene3D" id="3.30.420.80">
    <property type="entry name" value="Ribosomal protein S11"/>
    <property type="match status" value="1"/>
</dbReference>
<keyword evidence="4" id="KW-0496">Mitochondrion</keyword>
<dbReference type="EMBL" id="CP063405">
    <property type="protein sequence ID" value="QSZ29901.1"/>
    <property type="molecule type" value="Genomic_DNA"/>
</dbReference>
<evidence type="ECO:0000313" key="9">
    <source>
        <dbReference type="EMBL" id="QSZ29901.1"/>
    </source>
</evidence>
<dbReference type="Proteomes" id="UP000672032">
    <property type="component" value="Chromosome 1"/>
</dbReference>
<dbReference type="GO" id="GO:0006412">
    <property type="term" value="P:translation"/>
    <property type="evidence" value="ECO:0007669"/>
    <property type="project" value="InterPro"/>
</dbReference>
<proteinExistence type="inferred from homology"/>
<evidence type="ECO:0000256" key="6">
    <source>
        <dbReference type="ARBA" id="ARBA00037226"/>
    </source>
</evidence>
<keyword evidence="5" id="KW-0687">Ribonucleoprotein</keyword>
<dbReference type="GO" id="GO:0005840">
    <property type="term" value="C:ribosome"/>
    <property type="evidence" value="ECO:0007669"/>
    <property type="project" value="UniProtKB-KW"/>
</dbReference>
<evidence type="ECO:0000313" key="10">
    <source>
        <dbReference type="Proteomes" id="UP000672032"/>
    </source>
</evidence>
<dbReference type="GO" id="GO:0003735">
    <property type="term" value="F:structural constituent of ribosome"/>
    <property type="evidence" value="ECO:0007669"/>
    <property type="project" value="InterPro"/>
</dbReference>
<dbReference type="SUPFAM" id="SSF53137">
    <property type="entry name" value="Translational machinery components"/>
    <property type="match status" value="1"/>
</dbReference>
<reference evidence="9" key="1">
    <citation type="submission" date="2020-10" db="EMBL/GenBank/DDBJ databases">
        <title>Genome Sequence of Monilinia vaccinii-corymbosi Sheds Light on Mummy Berry Disease Infection of Blueberry and Mating Type.</title>
        <authorList>
            <person name="Yow A.G."/>
            <person name="Zhang Y."/>
            <person name="Bansal K."/>
            <person name="Eacker S.M."/>
            <person name="Sullivan S."/>
            <person name="Liachko I."/>
            <person name="Cubeta M.A."/>
            <person name="Rollins J.A."/>
            <person name="Ashrafi H."/>
        </authorList>
    </citation>
    <scope>NUCLEOTIDE SEQUENCE</scope>
    <source>
        <strain evidence="9">RL-1</strain>
    </source>
</reference>
<evidence type="ECO:0000256" key="1">
    <source>
        <dbReference type="ARBA" id="ARBA00004173"/>
    </source>
</evidence>
<keyword evidence="10" id="KW-1185">Reference proteome</keyword>
<comment type="function">
    <text evidence="6">Component of the mitochondrial ribosome (mitoribosome), a dedicated translation machinery responsible for the synthesis of mitochondrial genome-encoded proteins, including at least some of the essential transmembrane subunits of the mitochondrial respiratory chain. The mitoribosomes are attached to the mitochondrial inner membrane and translation products are cotranslationally integrated into the membrane.</text>
</comment>
<keyword evidence="3" id="KW-0689">Ribosomal protein</keyword>
<evidence type="ECO:0000256" key="2">
    <source>
        <dbReference type="ARBA" id="ARBA00006194"/>
    </source>
</evidence>
<dbReference type="FunFam" id="3.30.420.80:FF:000011">
    <property type="entry name" value="37S ribosomal protein S18, mitochondrial"/>
    <property type="match status" value="1"/>
</dbReference>
<evidence type="ECO:0000256" key="5">
    <source>
        <dbReference type="ARBA" id="ARBA00023274"/>
    </source>
</evidence>
<accession>A0A8A3P4L1</accession>
<dbReference type="Pfam" id="PF00411">
    <property type="entry name" value="Ribosomal_S11"/>
    <property type="match status" value="1"/>
</dbReference>